<dbReference type="InterPro" id="IPR038770">
    <property type="entry name" value="Na+/solute_symporter_sf"/>
</dbReference>
<evidence type="ECO:0000256" key="8">
    <source>
        <dbReference type="SAM" id="Phobius"/>
    </source>
</evidence>
<evidence type="ECO:0008006" key="11">
    <source>
        <dbReference type="Google" id="ProtNLM"/>
    </source>
</evidence>
<reference evidence="9 10" key="1">
    <citation type="submission" date="2019-03" db="EMBL/GenBank/DDBJ databases">
        <title>Genomic Encyclopedia of Type Strains, Phase IV (KMG-IV): sequencing the most valuable type-strain genomes for metagenomic binning, comparative biology and taxonomic classification.</title>
        <authorList>
            <person name="Goeker M."/>
        </authorList>
    </citation>
    <scope>NUCLEOTIDE SEQUENCE [LARGE SCALE GENOMIC DNA]</scope>
    <source>
        <strain evidence="9 10">DSM 1709</strain>
    </source>
</reference>
<evidence type="ECO:0000313" key="10">
    <source>
        <dbReference type="Proteomes" id="UP000295106"/>
    </source>
</evidence>
<dbReference type="GO" id="GO:0005886">
    <property type="term" value="C:plasma membrane"/>
    <property type="evidence" value="ECO:0007669"/>
    <property type="project" value="UniProtKB-SubCell"/>
</dbReference>
<protein>
    <recommendedName>
        <fullName evidence="11">Transporter</fullName>
    </recommendedName>
</protein>
<dbReference type="InterPro" id="IPR004776">
    <property type="entry name" value="Mem_transp_PIN-like"/>
</dbReference>
<evidence type="ECO:0000256" key="2">
    <source>
        <dbReference type="ARBA" id="ARBA00010145"/>
    </source>
</evidence>
<feature type="transmembrane region" description="Helical" evidence="8">
    <location>
        <begin position="295"/>
        <end position="317"/>
    </location>
</feature>
<comment type="subcellular location">
    <subcellularLocation>
        <location evidence="1">Cell membrane</location>
        <topology evidence="1">Multi-pass membrane protein</topology>
    </subcellularLocation>
</comment>
<proteinExistence type="inferred from homology"/>
<comment type="similarity">
    <text evidence="2">Belongs to the auxin efflux carrier (TC 2.A.69) family.</text>
</comment>
<dbReference type="EMBL" id="SLXD01000016">
    <property type="protein sequence ID" value="TCO98825.1"/>
    <property type="molecule type" value="Genomic_DNA"/>
</dbReference>
<dbReference type="RefSeq" id="WP_132649364.1">
    <property type="nucleotide sequence ID" value="NZ_CP181386.1"/>
</dbReference>
<dbReference type="Proteomes" id="UP000295106">
    <property type="component" value="Unassembled WGS sequence"/>
</dbReference>
<feature type="transmembrane region" description="Helical" evidence="8">
    <location>
        <begin position="64"/>
        <end position="85"/>
    </location>
</feature>
<dbReference type="AlphaFoldDB" id="A0A4R2M8Q8"/>
<keyword evidence="5 8" id="KW-0812">Transmembrane</keyword>
<evidence type="ECO:0000256" key="4">
    <source>
        <dbReference type="ARBA" id="ARBA00022475"/>
    </source>
</evidence>
<feature type="transmembrane region" description="Helical" evidence="8">
    <location>
        <begin position="165"/>
        <end position="187"/>
    </location>
</feature>
<evidence type="ECO:0000256" key="6">
    <source>
        <dbReference type="ARBA" id="ARBA00022989"/>
    </source>
</evidence>
<keyword evidence="4" id="KW-1003">Cell membrane</keyword>
<dbReference type="OrthoDB" id="3435874at2"/>
<gene>
    <name evidence="9" type="ORF">EV684_11686</name>
</gene>
<feature type="transmembrane region" description="Helical" evidence="8">
    <location>
        <begin position="263"/>
        <end position="283"/>
    </location>
</feature>
<dbReference type="PANTHER" id="PTHR36838:SF3">
    <property type="entry name" value="TRANSPORTER AUXIN EFFLUX CARRIER EC FAMILY"/>
    <property type="match status" value="1"/>
</dbReference>
<sequence length="320" mass="32297">MLSILAVTAPFFALVAAGYAAGRLHLLPESAIPGLNVFVQCFALPAMLLRLAMATPISQLLDPAVLLCWLGAAAVVVGGVLGFTWRRAGLKNASFGALVATFPNSGFMGVPLLVGLLGPQAAGPTIAVLLIDVFVTSSLCIALAQAGDAAGHGTRRALALALRGAFGNPLPWATALGAVFSVAGVGLPGPVDVLVRMLADAATPVALFTVGAVLWRAGQRAGHGTRWGGVAAITAVKLVVHPALVAALALGLIVLGVPLSPEQAMVLTLAAALPSASNVPLLAERYRADAGPVARVVMVSTALAFFSFSALVAWMGVQPG</sequence>
<keyword evidence="7 8" id="KW-0472">Membrane</keyword>
<evidence type="ECO:0000256" key="1">
    <source>
        <dbReference type="ARBA" id="ARBA00004651"/>
    </source>
</evidence>
<keyword evidence="3" id="KW-0813">Transport</keyword>
<dbReference type="GO" id="GO:0055085">
    <property type="term" value="P:transmembrane transport"/>
    <property type="evidence" value="ECO:0007669"/>
    <property type="project" value="InterPro"/>
</dbReference>
<evidence type="ECO:0000313" key="9">
    <source>
        <dbReference type="EMBL" id="TCO98825.1"/>
    </source>
</evidence>
<dbReference type="Pfam" id="PF03547">
    <property type="entry name" value="Mem_trans"/>
    <property type="match status" value="1"/>
</dbReference>
<comment type="caution">
    <text evidence="9">The sequence shown here is derived from an EMBL/GenBank/DDBJ whole genome shotgun (WGS) entry which is preliminary data.</text>
</comment>
<accession>A0A4R2M8Q8</accession>
<dbReference type="Gene3D" id="1.20.1530.20">
    <property type="match status" value="1"/>
</dbReference>
<dbReference type="GeneID" id="99682678"/>
<dbReference type="PANTHER" id="PTHR36838">
    <property type="entry name" value="AUXIN EFFLUX CARRIER FAMILY PROTEIN"/>
    <property type="match status" value="1"/>
</dbReference>
<name>A0A4R2M8Q8_RUBGE</name>
<feature type="transmembrane region" description="Helical" evidence="8">
    <location>
        <begin position="193"/>
        <end position="215"/>
    </location>
</feature>
<evidence type="ECO:0000256" key="5">
    <source>
        <dbReference type="ARBA" id="ARBA00022692"/>
    </source>
</evidence>
<feature type="transmembrane region" description="Helical" evidence="8">
    <location>
        <begin position="121"/>
        <end position="144"/>
    </location>
</feature>
<feature type="transmembrane region" description="Helical" evidence="8">
    <location>
        <begin position="30"/>
        <end position="52"/>
    </location>
</feature>
<keyword evidence="6 8" id="KW-1133">Transmembrane helix</keyword>
<organism evidence="9 10">
    <name type="scientific">Rubrivivax gelatinosus</name>
    <name type="common">Rhodocyclus gelatinosus</name>
    <name type="synonym">Rhodopseudomonas gelatinosa</name>
    <dbReference type="NCBI Taxonomy" id="28068"/>
    <lineage>
        <taxon>Bacteria</taxon>
        <taxon>Pseudomonadati</taxon>
        <taxon>Pseudomonadota</taxon>
        <taxon>Betaproteobacteria</taxon>
        <taxon>Burkholderiales</taxon>
        <taxon>Sphaerotilaceae</taxon>
        <taxon>Rubrivivax</taxon>
    </lineage>
</organism>
<feature type="transmembrane region" description="Helical" evidence="8">
    <location>
        <begin position="227"/>
        <end position="257"/>
    </location>
</feature>
<evidence type="ECO:0000256" key="3">
    <source>
        <dbReference type="ARBA" id="ARBA00022448"/>
    </source>
</evidence>
<evidence type="ECO:0000256" key="7">
    <source>
        <dbReference type="ARBA" id="ARBA00023136"/>
    </source>
</evidence>